<keyword evidence="3" id="KW-1185">Reference proteome</keyword>
<evidence type="ECO:0000256" key="1">
    <source>
        <dbReference type="SAM" id="Phobius"/>
    </source>
</evidence>
<reference evidence="2 3" key="1">
    <citation type="submission" date="2018-11" db="EMBL/GenBank/DDBJ databases">
        <title>Genomic Encyclopedia of Type Strains, Phase IV (KMG-IV): sequencing the most valuable type-strain genomes for metagenomic binning, comparative biology and taxonomic classification.</title>
        <authorList>
            <person name="Goeker M."/>
        </authorList>
    </citation>
    <scope>NUCLEOTIDE SEQUENCE [LARGE SCALE GENOMIC DNA]</scope>
    <source>
        <strain evidence="2 3">DSM 11977</strain>
    </source>
</reference>
<feature type="transmembrane region" description="Helical" evidence="1">
    <location>
        <begin position="172"/>
        <end position="193"/>
    </location>
</feature>
<dbReference type="EMBL" id="RKRG01000003">
    <property type="protein sequence ID" value="RPF50811.1"/>
    <property type="molecule type" value="Genomic_DNA"/>
</dbReference>
<dbReference type="Pfam" id="PF01944">
    <property type="entry name" value="SpoIIM"/>
    <property type="match status" value="1"/>
</dbReference>
<comment type="caution">
    <text evidence="2">The sequence shown here is derived from an EMBL/GenBank/DDBJ whole genome shotgun (WGS) entry which is preliminary data.</text>
</comment>
<protein>
    <submittedName>
        <fullName evidence="2">Stage II sporulation protein M</fullName>
    </submittedName>
</protein>
<dbReference type="InterPro" id="IPR002798">
    <property type="entry name" value="SpoIIM-like"/>
</dbReference>
<evidence type="ECO:0000313" key="2">
    <source>
        <dbReference type="EMBL" id="RPF50811.1"/>
    </source>
</evidence>
<keyword evidence="1" id="KW-1133">Transmembrane helix</keyword>
<dbReference type="PANTHER" id="PTHR35337">
    <property type="entry name" value="SLR1478 PROTEIN"/>
    <property type="match status" value="1"/>
</dbReference>
<dbReference type="PANTHER" id="PTHR35337:SF1">
    <property type="entry name" value="SLR1478 PROTEIN"/>
    <property type="match status" value="1"/>
</dbReference>
<feature type="transmembrane region" description="Helical" evidence="1">
    <location>
        <begin position="75"/>
        <end position="107"/>
    </location>
</feature>
<organism evidence="2 3">
    <name type="scientific">Methanobrevibacter gottschalkii DSM 11977</name>
    <dbReference type="NCBI Taxonomy" id="1122229"/>
    <lineage>
        <taxon>Archaea</taxon>
        <taxon>Methanobacteriati</taxon>
        <taxon>Methanobacteriota</taxon>
        <taxon>Methanomada group</taxon>
        <taxon>Methanobacteria</taxon>
        <taxon>Methanobacteriales</taxon>
        <taxon>Methanobacteriaceae</taxon>
        <taxon>Methanobrevibacter</taxon>
    </lineage>
</organism>
<dbReference type="AlphaFoldDB" id="A0A3N5C3F1"/>
<keyword evidence="1" id="KW-0812">Transmembrane</keyword>
<sequence>MRYLVHVQEAVSENKKLILLMSVIFIISVAVGFIFQDIIYKEISPIFEKMVREFVNDPNSNLGFEIFINNIRASLLTYVLSVFFALMAVFSLILNGIILGAVGGAYMSADPVYNGIMFLALILPHGIFEIPALIFSSVAGILLFKFIFKYLKTFVKRDDLSLKEILDMHKVIIKHSIILLILSFVLFVIAAAIEGNFTGAFAKWIQTLF</sequence>
<dbReference type="Proteomes" id="UP000271783">
    <property type="component" value="Unassembled WGS sequence"/>
</dbReference>
<accession>A0A3N5C3F1</accession>
<feature type="transmembrane region" description="Helical" evidence="1">
    <location>
        <begin position="17"/>
        <end position="40"/>
    </location>
</feature>
<gene>
    <name evidence="2" type="ORF">EDC42_1467</name>
</gene>
<proteinExistence type="predicted"/>
<evidence type="ECO:0000313" key="3">
    <source>
        <dbReference type="Proteomes" id="UP000271783"/>
    </source>
</evidence>
<dbReference type="RefSeq" id="WP_069573052.1">
    <property type="nucleotide sequence ID" value="NZ_RKRG01000003.1"/>
</dbReference>
<name>A0A3N5C3F1_9EURY</name>
<keyword evidence="1" id="KW-0472">Membrane</keyword>
<feature type="transmembrane region" description="Helical" evidence="1">
    <location>
        <begin position="127"/>
        <end position="151"/>
    </location>
</feature>